<dbReference type="RefSeq" id="WP_066182343.1">
    <property type="nucleotide sequence ID" value="NZ_LQZT01000042.1"/>
</dbReference>
<dbReference type="PANTHER" id="PTHR35011">
    <property type="entry name" value="2,3-DIKETO-L-GULONATE TRAP TRANSPORTER SMALL PERMEASE PROTEIN YIAM"/>
    <property type="match status" value="1"/>
</dbReference>
<dbReference type="Pfam" id="PF04290">
    <property type="entry name" value="DctQ"/>
    <property type="match status" value="1"/>
</dbReference>
<evidence type="ECO:0000313" key="11">
    <source>
        <dbReference type="EMBL" id="OCW56338.1"/>
    </source>
</evidence>
<evidence type="ECO:0000256" key="8">
    <source>
        <dbReference type="ARBA" id="ARBA00038436"/>
    </source>
</evidence>
<keyword evidence="2 9" id="KW-0813">Transport</keyword>
<feature type="transmembrane region" description="Helical" evidence="9">
    <location>
        <begin position="112"/>
        <end position="133"/>
    </location>
</feature>
<dbReference type="GO" id="GO:0015740">
    <property type="term" value="P:C4-dicarboxylate transport"/>
    <property type="evidence" value="ECO:0007669"/>
    <property type="project" value="TreeGrafter"/>
</dbReference>
<evidence type="ECO:0000256" key="4">
    <source>
        <dbReference type="ARBA" id="ARBA00022519"/>
    </source>
</evidence>
<keyword evidence="7 9" id="KW-0472">Membrane</keyword>
<evidence type="ECO:0000313" key="12">
    <source>
        <dbReference type="Proteomes" id="UP000094795"/>
    </source>
</evidence>
<protein>
    <recommendedName>
        <fullName evidence="9">TRAP transporter small permease protein</fullName>
    </recommendedName>
</protein>
<sequence length="209" mass="22165">MISEAPADKSNGQISPVSREPRGTGPLWFVETLIGYLVTGAMIMSGLCILVILAIGVIDTAGRAFFNSPFIGAVEISEALLAVAIFSALAYLQQTGGHVVVDVFSNTYGPRLKKFATFVILAAMLAVLAFLLWRSGVGALTAYRHNDVSAGFLRVPIWLAKIFTTIGVGVAVAEAARELVRAILGFAPQAKGPVKFGEEAAQTHTMEKL</sequence>
<proteinExistence type="inferred from homology"/>
<accession>A0A1C1YS32</accession>
<keyword evidence="5 9" id="KW-0812">Transmembrane</keyword>
<comment type="caution">
    <text evidence="9">Lacks conserved residue(s) required for the propagation of feature annotation.</text>
</comment>
<dbReference type="EMBL" id="LQZT01000042">
    <property type="protein sequence ID" value="OCW56338.1"/>
    <property type="molecule type" value="Genomic_DNA"/>
</dbReference>
<keyword evidence="4 9" id="KW-0997">Cell inner membrane</keyword>
<comment type="similarity">
    <text evidence="8 9">Belongs to the TRAP transporter small permease family.</text>
</comment>
<keyword evidence="12" id="KW-1185">Reference proteome</keyword>
<comment type="subcellular location">
    <subcellularLocation>
        <location evidence="1 9">Cell inner membrane</location>
        <topology evidence="1 9">Multi-pass membrane protein</topology>
    </subcellularLocation>
</comment>
<dbReference type="GO" id="GO:0022857">
    <property type="term" value="F:transmembrane transporter activity"/>
    <property type="evidence" value="ECO:0007669"/>
    <property type="project" value="UniProtKB-UniRule"/>
</dbReference>
<comment type="subunit">
    <text evidence="9">The complex comprises the extracytoplasmic solute receptor protein and the two transmembrane proteins.</text>
</comment>
<comment type="caution">
    <text evidence="11">The sequence shown here is derived from an EMBL/GenBank/DDBJ whole genome shotgun (WGS) entry which is preliminary data.</text>
</comment>
<dbReference type="PANTHER" id="PTHR35011:SF10">
    <property type="entry name" value="TRAP TRANSPORTER SMALL PERMEASE PROTEIN"/>
    <property type="match status" value="1"/>
</dbReference>
<reference evidence="11 12" key="1">
    <citation type="submission" date="2015-12" db="EMBL/GenBank/DDBJ databases">
        <authorList>
            <person name="Shamseldin A."/>
            <person name="Moawad H."/>
            <person name="Abd El-Rahim W.M."/>
            <person name="Sadowsky M.J."/>
        </authorList>
    </citation>
    <scope>NUCLEOTIDE SEQUENCE [LARGE SCALE GENOMIC DNA]</scope>
    <source>
        <strain evidence="11 12">JC234</strain>
    </source>
</reference>
<dbReference type="GO" id="GO:0005886">
    <property type="term" value="C:plasma membrane"/>
    <property type="evidence" value="ECO:0007669"/>
    <property type="project" value="UniProtKB-SubCell"/>
</dbReference>
<feature type="transmembrane region" description="Helical" evidence="9">
    <location>
        <begin position="70"/>
        <end position="92"/>
    </location>
</feature>
<evidence type="ECO:0000256" key="2">
    <source>
        <dbReference type="ARBA" id="ARBA00022448"/>
    </source>
</evidence>
<dbReference type="InterPro" id="IPR007387">
    <property type="entry name" value="TRAP_DctQ"/>
</dbReference>
<comment type="function">
    <text evidence="9">Part of the tripartite ATP-independent periplasmic (TRAP) transport system.</text>
</comment>
<evidence type="ECO:0000256" key="5">
    <source>
        <dbReference type="ARBA" id="ARBA00022692"/>
    </source>
</evidence>
<organism evidence="11 12">
    <name type="scientific">Hoeflea olei</name>
    <dbReference type="NCBI Taxonomy" id="1480615"/>
    <lineage>
        <taxon>Bacteria</taxon>
        <taxon>Pseudomonadati</taxon>
        <taxon>Pseudomonadota</taxon>
        <taxon>Alphaproteobacteria</taxon>
        <taxon>Hyphomicrobiales</taxon>
        <taxon>Rhizobiaceae</taxon>
        <taxon>Hoeflea</taxon>
    </lineage>
</organism>
<name>A0A1C1YS32_9HYPH</name>
<evidence type="ECO:0000259" key="10">
    <source>
        <dbReference type="Pfam" id="PF04290"/>
    </source>
</evidence>
<keyword evidence="3" id="KW-1003">Cell membrane</keyword>
<keyword evidence="6 9" id="KW-1133">Transmembrane helix</keyword>
<evidence type="ECO:0000256" key="7">
    <source>
        <dbReference type="ARBA" id="ARBA00023136"/>
    </source>
</evidence>
<evidence type="ECO:0000256" key="6">
    <source>
        <dbReference type="ARBA" id="ARBA00022989"/>
    </source>
</evidence>
<feature type="transmembrane region" description="Helical" evidence="9">
    <location>
        <begin position="33"/>
        <end position="58"/>
    </location>
</feature>
<dbReference type="Proteomes" id="UP000094795">
    <property type="component" value="Unassembled WGS sequence"/>
</dbReference>
<evidence type="ECO:0000256" key="9">
    <source>
        <dbReference type="RuleBase" id="RU369079"/>
    </source>
</evidence>
<dbReference type="AlphaFoldDB" id="A0A1C1YS32"/>
<gene>
    <name evidence="11" type="ORF">AWJ14_19805</name>
</gene>
<evidence type="ECO:0000256" key="3">
    <source>
        <dbReference type="ARBA" id="ARBA00022475"/>
    </source>
</evidence>
<evidence type="ECO:0000256" key="1">
    <source>
        <dbReference type="ARBA" id="ARBA00004429"/>
    </source>
</evidence>
<feature type="domain" description="Tripartite ATP-independent periplasmic transporters DctQ component" evidence="10">
    <location>
        <begin position="53"/>
        <end position="183"/>
    </location>
</feature>
<dbReference type="STRING" id="1480615.AWJ14_19805"/>
<dbReference type="InterPro" id="IPR055348">
    <property type="entry name" value="DctQ"/>
</dbReference>